<accession>A0A5N5KDR2</accession>
<dbReference type="AlphaFoldDB" id="A0A5N5KDR2"/>
<evidence type="ECO:0000256" key="1">
    <source>
        <dbReference type="SAM" id="MobiDB-lite"/>
    </source>
</evidence>
<evidence type="ECO:0000256" key="2">
    <source>
        <dbReference type="SAM" id="Phobius"/>
    </source>
</evidence>
<feature type="compositionally biased region" description="Basic and acidic residues" evidence="1">
    <location>
        <begin position="394"/>
        <end position="416"/>
    </location>
</feature>
<keyword evidence="3" id="KW-0732">Signal</keyword>
<gene>
    <name evidence="4" type="ORF">PHYPO_G00137610</name>
</gene>
<organism evidence="4 5">
    <name type="scientific">Pangasianodon hypophthalmus</name>
    <name type="common">Striped catfish</name>
    <name type="synonym">Helicophagus hypophthalmus</name>
    <dbReference type="NCBI Taxonomy" id="310915"/>
    <lineage>
        <taxon>Eukaryota</taxon>
        <taxon>Metazoa</taxon>
        <taxon>Chordata</taxon>
        <taxon>Craniata</taxon>
        <taxon>Vertebrata</taxon>
        <taxon>Euteleostomi</taxon>
        <taxon>Actinopterygii</taxon>
        <taxon>Neopterygii</taxon>
        <taxon>Teleostei</taxon>
        <taxon>Ostariophysi</taxon>
        <taxon>Siluriformes</taxon>
        <taxon>Pangasiidae</taxon>
        <taxon>Pangasianodon</taxon>
    </lineage>
</organism>
<reference evidence="4 5" key="1">
    <citation type="submission" date="2019-06" db="EMBL/GenBank/DDBJ databases">
        <title>A chromosome-scale genome assembly of the striped catfish, Pangasianodon hypophthalmus.</title>
        <authorList>
            <person name="Wen M."/>
            <person name="Zahm M."/>
            <person name="Roques C."/>
            <person name="Cabau C."/>
            <person name="Klopp C."/>
            <person name="Donnadieu C."/>
            <person name="Jouanno E."/>
            <person name="Avarre J.-C."/>
            <person name="Campet M."/>
            <person name="Ha T.T.T."/>
            <person name="Dugue R."/>
            <person name="Lampietro C."/>
            <person name="Louis A."/>
            <person name="Herpin A."/>
            <person name="Echchiki A."/>
            <person name="Berthelot C."/>
            <person name="Parey E."/>
            <person name="Roest-Crollius H."/>
            <person name="Braasch I."/>
            <person name="Postlethwait J."/>
            <person name="Bobe J."/>
            <person name="Montfort J."/>
            <person name="Bouchez O."/>
            <person name="Begum T."/>
            <person name="Schartl M."/>
            <person name="Guiguen Y."/>
        </authorList>
    </citation>
    <scope>NUCLEOTIDE SEQUENCE [LARGE SCALE GENOMIC DNA]</scope>
    <source>
        <strain evidence="4 5">Indonesia</strain>
        <tissue evidence="4">Blood</tissue>
    </source>
</reference>
<protein>
    <recommendedName>
        <fullName evidence="6">Ig-like domain-containing protein</fullName>
    </recommendedName>
</protein>
<feature type="chain" id="PRO_5024391564" description="Ig-like domain-containing protein" evidence="3">
    <location>
        <begin position="26"/>
        <end position="425"/>
    </location>
</feature>
<sequence>MQSCSIHHCVLFFLTLTFTTAPVSAAVCSTTVKLHQSVILPCEHKCPGMAKWTLTNNRDVVLARCDQTSCSSLKKGYEISHAQYLKGDLSLTITAADYSKRNTYACECGISDFSIQRLSIETVFSAVQMNPGEHLILDLSVPEPVAVIYKSRDSADGEQICTVTQRSLQCKAEYTHRTSLSYPELILRDVQSSDSGSYTIRDLKNNEDIHVYTVTVTGLTKGVITAIVLLVLLVVLLLAITGVIIYRRKAADQELKKVKIQMEETDELIKQVQPKDTEPEDQNSPNSNNTITDLEKEEKLMETVEDVVKNLEDFKCGISNQKRIPVLRFMYNRMKVCLKMIEKWSKKQREELIKFKQQHSGGAGADTMIHTMERLLGVYEQWCKDKMNELEEYGEKLDSAGSPKEDPTAVEHREGEELTPLNPAV</sequence>
<feature type="region of interest" description="Disordered" evidence="1">
    <location>
        <begin position="270"/>
        <end position="294"/>
    </location>
</feature>
<dbReference type="Proteomes" id="UP000327468">
    <property type="component" value="Chromosome 24"/>
</dbReference>
<evidence type="ECO:0000313" key="4">
    <source>
        <dbReference type="EMBL" id="KAB5528197.1"/>
    </source>
</evidence>
<keyword evidence="2" id="KW-1133">Transmembrane helix</keyword>
<dbReference type="InterPro" id="IPR013783">
    <property type="entry name" value="Ig-like_fold"/>
</dbReference>
<dbReference type="Gene3D" id="2.60.40.10">
    <property type="entry name" value="Immunoglobulins"/>
    <property type="match status" value="2"/>
</dbReference>
<proteinExistence type="predicted"/>
<keyword evidence="2" id="KW-0812">Transmembrane</keyword>
<feature type="signal peptide" evidence="3">
    <location>
        <begin position="1"/>
        <end position="25"/>
    </location>
</feature>
<name>A0A5N5KDR2_PANHP</name>
<feature type="transmembrane region" description="Helical" evidence="2">
    <location>
        <begin position="223"/>
        <end position="246"/>
    </location>
</feature>
<comment type="caution">
    <text evidence="4">The sequence shown here is derived from an EMBL/GenBank/DDBJ whole genome shotgun (WGS) entry which is preliminary data.</text>
</comment>
<feature type="compositionally biased region" description="Polar residues" evidence="1">
    <location>
        <begin position="282"/>
        <end position="292"/>
    </location>
</feature>
<evidence type="ECO:0008006" key="6">
    <source>
        <dbReference type="Google" id="ProtNLM"/>
    </source>
</evidence>
<feature type="region of interest" description="Disordered" evidence="1">
    <location>
        <begin position="394"/>
        <end position="425"/>
    </location>
</feature>
<dbReference type="EMBL" id="VFJC01000025">
    <property type="protein sequence ID" value="KAB5528197.1"/>
    <property type="molecule type" value="Genomic_DNA"/>
</dbReference>
<keyword evidence="5" id="KW-1185">Reference proteome</keyword>
<evidence type="ECO:0000313" key="5">
    <source>
        <dbReference type="Proteomes" id="UP000327468"/>
    </source>
</evidence>
<keyword evidence="2" id="KW-0472">Membrane</keyword>
<evidence type="ECO:0000256" key="3">
    <source>
        <dbReference type="SAM" id="SignalP"/>
    </source>
</evidence>